<proteinExistence type="predicted"/>
<name>A0A219B9B8_9SPHN</name>
<dbReference type="OrthoDB" id="9799024at2"/>
<feature type="domain" description="Amidohydrolase-related" evidence="2">
    <location>
        <begin position="85"/>
        <end position="381"/>
    </location>
</feature>
<dbReference type="PANTHER" id="PTHR21240:SF28">
    <property type="entry name" value="ISO-OROTATE DECARBOXYLASE (EUROFUNG)"/>
    <property type="match status" value="1"/>
</dbReference>
<keyword evidence="3" id="KW-0378">Hydrolase</keyword>
<dbReference type="PANTHER" id="PTHR21240">
    <property type="entry name" value="2-AMINO-3-CARBOXYLMUCONATE-6-SEMIALDEHYDE DECARBOXYLASE"/>
    <property type="match status" value="1"/>
</dbReference>
<evidence type="ECO:0000259" key="2">
    <source>
        <dbReference type="Pfam" id="PF04909"/>
    </source>
</evidence>
<dbReference type="SUPFAM" id="SSF51556">
    <property type="entry name" value="Metallo-dependent hydrolases"/>
    <property type="match status" value="1"/>
</dbReference>
<dbReference type="Pfam" id="PF04909">
    <property type="entry name" value="Amidohydro_2"/>
    <property type="match status" value="1"/>
</dbReference>
<organism evidence="3 4">
    <name type="scientific">Pacificimonas flava</name>
    <dbReference type="NCBI Taxonomy" id="1234595"/>
    <lineage>
        <taxon>Bacteria</taxon>
        <taxon>Pseudomonadati</taxon>
        <taxon>Pseudomonadota</taxon>
        <taxon>Alphaproteobacteria</taxon>
        <taxon>Sphingomonadales</taxon>
        <taxon>Sphingosinicellaceae</taxon>
        <taxon>Pacificimonas</taxon>
    </lineage>
</organism>
<dbReference type="InterPro" id="IPR032465">
    <property type="entry name" value="ACMSD"/>
</dbReference>
<evidence type="ECO:0000313" key="3">
    <source>
        <dbReference type="EMBL" id="OWV34368.1"/>
    </source>
</evidence>
<keyword evidence="1" id="KW-0456">Lyase</keyword>
<dbReference type="GO" id="GO:0016831">
    <property type="term" value="F:carboxy-lyase activity"/>
    <property type="evidence" value="ECO:0007669"/>
    <property type="project" value="InterPro"/>
</dbReference>
<dbReference type="GO" id="GO:0016787">
    <property type="term" value="F:hydrolase activity"/>
    <property type="evidence" value="ECO:0007669"/>
    <property type="project" value="UniProtKB-KW"/>
</dbReference>
<evidence type="ECO:0000313" key="4">
    <source>
        <dbReference type="Proteomes" id="UP000198462"/>
    </source>
</evidence>
<sequence length="393" mass="43443">MTYTDGRVIHDADSHTMETGDWLAPYLDPDLLDSLGALYGGAETGQRILKVIETAKERKSDPEKDAAARENIISGEKGWGGYGAFDTEERVRALDWLGFGSQLVFPTFGLALVRRAKDEDTLYKASHALNQAQAAFCKADPRLVFVAFVPLDNPERAMDLLEKALDDGAGAVLVPANAPAGERSPGHTVYDAFWRRLQEANIPFTLHIGPGTMSQPVAYHNNGRERAPDLHGGGENIRFGDYPCLGYAPQMFLTAMVYDGVFERFPKLRGAVVECGAGWVPEFLRQLDGGYRSFKRTDPYLQGMELLPSEYIRRAVKFTPFPSEDVGRMINDAGAELFMFSSDYPHPEGTKDPLGKFDASLEAVDDASKDAFFRRNYEELLDMAPQPQAVAAE</sequence>
<protein>
    <submittedName>
        <fullName evidence="3">Amidohydrolase</fullName>
    </submittedName>
</protein>
<dbReference type="EMBL" id="NFZT01000001">
    <property type="protein sequence ID" value="OWV34368.1"/>
    <property type="molecule type" value="Genomic_DNA"/>
</dbReference>
<dbReference type="GO" id="GO:0019748">
    <property type="term" value="P:secondary metabolic process"/>
    <property type="evidence" value="ECO:0007669"/>
    <property type="project" value="TreeGrafter"/>
</dbReference>
<dbReference type="Gene3D" id="3.20.20.140">
    <property type="entry name" value="Metal-dependent hydrolases"/>
    <property type="match status" value="1"/>
</dbReference>
<evidence type="ECO:0000256" key="1">
    <source>
        <dbReference type="ARBA" id="ARBA00023239"/>
    </source>
</evidence>
<keyword evidence="4" id="KW-1185">Reference proteome</keyword>
<dbReference type="InterPro" id="IPR006680">
    <property type="entry name" value="Amidohydro-rel"/>
</dbReference>
<accession>A0A219B9B8</accession>
<dbReference type="GO" id="GO:0005737">
    <property type="term" value="C:cytoplasm"/>
    <property type="evidence" value="ECO:0007669"/>
    <property type="project" value="TreeGrafter"/>
</dbReference>
<dbReference type="Proteomes" id="UP000198462">
    <property type="component" value="Unassembled WGS sequence"/>
</dbReference>
<dbReference type="RefSeq" id="WP_088713067.1">
    <property type="nucleotide sequence ID" value="NZ_NFZT01000001.1"/>
</dbReference>
<reference evidence="4" key="1">
    <citation type="submission" date="2017-05" db="EMBL/GenBank/DDBJ databases">
        <authorList>
            <person name="Lin X."/>
        </authorList>
    </citation>
    <scope>NUCLEOTIDE SEQUENCE [LARGE SCALE GENOMIC DNA]</scope>
    <source>
        <strain evidence="4">JLT2012</strain>
    </source>
</reference>
<comment type="caution">
    <text evidence="3">The sequence shown here is derived from an EMBL/GenBank/DDBJ whole genome shotgun (WGS) entry which is preliminary data.</text>
</comment>
<dbReference type="AlphaFoldDB" id="A0A219B9B8"/>
<gene>
    <name evidence="3" type="ORF">B5C34_13470</name>
</gene>
<dbReference type="InterPro" id="IPR032466">
    <property type="entry name" value="Metal_Hydrolase"/>
</dbReference>